<dbReference type="InterPro" id="IPR000953">
    <property type="entry name" value="Chromo/chromo_shadow_dom"/>
</dbReference>
<accession>A0A060S8C8</accession>
<dbReference type="EMBL" id="CCBP010000083">
    <property type="protein sequence ID" value="CDO70496.1"/>
    <property type="molecule type" value="Genomic_DNA"/>
</dbReference>
<keyword evidence="4" id="KW-1185">Reference proteome</keyword>
<feature type="domain" description="Chromo" evidence="2">
    <location>
        <begin position="586"/>
        <end position="645"/>
    </location>
</feature>
<dbReference type="AlphaFoldDB" id="A0A060S8C8"/>
<protein>
    <recommendedName>
        <fullName evidence="2">Chromo domain-containing protein</fullName>
    </recommendedName>
</protein>
<name>A0A060S8C8_PYCCI</name>
<feature type="compositionally biased region" description="Low complexity" evidence="1">
    <location>
        <begin position="475"/>
        <end position="488"/>
    </location>
</feature>
<dbReference type="PANTHER" id="PTHR48125:SF10">
    <property type="entry name" value="OS12G0136300 PROTEIN"/>
    <property type="match status" value="1"/>
</dbReference>
<feature type="region of interest" description="Disordered" evidence="1">
    <location>
        <begin position="375"/>
        <end position="494"/>
    </location>
</feature>
<organism evidence="3 4">
    <name type="scientific">Pycnoporus cinnabarinus</name>
    <name type="common">Cinnabar-red polypore</name>
    <name type="synonym">Trametes cinnabarina</name>
    <dbReference type="NCBI Taxonomy" id="5643"/>
    <lineage>
        <taxon>Eukaryota</taxon>
        <taxon>Fungi</taxon>
        <taxon>Dikarya</taxon>
        <taxon>Basidiomycota</taxon>
        <taxon>Agaricomycotina</taxon>
        <taxon>Agaricomycetes</taxon>
        <taxon>Polyporales</taxon>
        <taxon>Polyporaceae</taxon>
        <taxon>Trametes</taxon>
    </lineage>
</organism>
<feature type="region of interest" description="Disordered" evidence="1">
    <location>
        <begin position="271"/>
        <end position="324"/>
    </location>
</feature>
<dbReference type="OrthoDB" id="436852at2759"/>
<evidence type="ECO:0000256" key="1">
    <source>
        <dbReference type="SAM" id="MobiDB-lite"/>
    </source>
</evidence>
<dbReference type="InterPro" id="IPR023780">
    <property type="entry name" value="Chromo_domain"/>
</dbReference>
<evidence type="ECO:0000313" key="4">
    <source>
        <dbReference type="Proteomes" id="UP000029665"/>
    </source>
</evidence>
<dbReference type="SMART" id="SM00298">
    <property type="entry name" value="CHROMO"/>
    <property type="match status" value="1"/>
</dbReference>
<sequence>MNPQRSISSSDWWRIQSATPYTYTPPHLLPAQQRPSHAPPPALPGIHNLTVMTSHAGPPPNDPAPMQELVTIFLSALEKIDTHLSARLSRMEVAYEALAKVTSDITPVTNVYRQETKEGLDRLHGDIANLTNANRKETKEGLDHLHALVLNLAKSSRANADRVAQLLGEPTSEEKSEAQTVFSRIEQLERAVVELTETVSDPDAARPVVVRHEAGVNTSPVSQLLVQTDCSMTDAATPVASTNFILKPPVSRPSQALRIFREVHSSSPFVVQPLGPAQWTPRTGTSDDSDSSSKRLSPPIPEVVADDGPVNIPSPSEGRESSLFEEEEILLTLREGLERPSQSPQNTPLPKSTLLQPEAAAVVTQTSILALAQPPVAPLPPQQTNQTVSADDPPQKASPPLPRRSTLLAAASASAYKPTARITVPLPRGLRKAAPDAGTAAPPSATNPQPSSSLSSLSHPAATEANNQGTRGRSDSLSSLSSLSSPSSAGVQTQSKTRAFNVLQASSGSAGASSISEESCEAWYHFGCVGLEIGDPRLEPDAEFFCPPCESSDSAREQRQSLSFQEAACVRPDCDRAGLAEETNEYFVERIIGRRPYDSDVAAKVKRPDRFLWLVKWDGWKAEYASWTEREHLGDCAKLIEDFEQAAEIEGRDLSRLDHVIVLNEGAAVGW</sequence>
<dbReference type="InterPro" id="IPR013083">
    <property type="entry name" value="Znf_RING/FYVE/PHD"/>
</dbReference>
<dbReference type="HOGENOM" id="CLU_409465_0_0_1"/>
<dbReference type="PANTHER" id="PTHR48125">
    <property type="entry name" value="LP07818P1"/>
    <property type="match status" value="1"/>
</dbReference>
<dbReference type="PROSITE" id="PS50013">
    <property type="entry name" value="CHROMO_2"/>
    <property type="match status" value="1"/>
</dbReference>
<evidence type="ECO:0000313" key="3">
    <source>
        <dbReference type="EMBL" id="CDO70496.1"/>
    </source>
</evidence>
<dbReference type="CDD" id="cd15517">
    <property type="entry name" value="PHD_TCF19_like"/>
    <property type="match status" value="1"/>
</dbReference>
<reference evidence="3" key="1">
    <citation type="submission" date="2014-01" db="EMBL/GenBank/DDBJ databases">
        <title>The genome of the white-rot fungus Pycnoporus cinnabarinus: a basidiomycete model with a versatile arsenal for lignocellulosic biomass breakdown.</title>
        <authorList>
            <person name="Levasseur A."/>
            <person name="Lomascolo A."/>
            <person name="Ruiz-Duenas F.J."/>
            <person name="Uzan E."/>
            <person name="Piumi F."/>
            <person name="Kues U."/>
            <person name="Ram A.F.J."/>
            <person name="Murat C."/>
            <person name="Haon M."/>
            <person name="Benoit I."/>
            <person name="Arfi Y."/>
            <person name="Chevret D."/>
            <person name="Drula E."/>
            <person name="Kwon M.J."/>
            <person name="Gouret P."/>
            <person name="Lesage-Meessen L."/>
            <person name="Lombard V."/>
            <person name="Mariette J."/>
            <person name="Noirot C."/>
            <person name="Park J."/>
            <person name="Patyshakuliyeva A."/>
            <person name="Wieneger R.A.B."/>
            <person name="Wosten H.A.B."/>
            <person name="Martin F."/>
            <person name="Coutinho P.M."/>
            <person name="de Vries R."/>
            <person name="Martinez A.T."/>
            <person name="Klopp C."/>
            <person name="Pontarotti P."/>
            <person name="Henrissat B."/>
            <person name="Record E."/>
        </authorList>
    </citation>
    <scope>NUCLEOTIDE SEQUENCE [LARGE SCALE GENOMIC DNA]</scope>
    <source>
        <strain evidence="3">BRFM137</strain>
    </source>
</reference>
<evidence type="ECO:0000259" key="2">
    <source>
        <dbReference type="PROSITE" id="PS50013"/>
    </source>
</evidence>
<comment type="caution">
    <text evidence="3">The sequence shown here is derived from an EMBL/GenBank/DDBJ whole genome shotgun (WGS) entry which is preliminary data.</text>
</comment>
<dbReference type="GO" id="GO:0006338">
    <property type="term" value="P:chromatin remodeling"/>
    <property type="evidence" value="ECO:0007669"/>
    <property type="project" value="UniProtKB-ARBA"/>
</dbReference>
<dbReference type="CDD" id="cd18964">
    <property type="entry name" value="chromodomain"/>
    <property type="match status" value="1"/>
</dbReference>
<dbReference type="Gene3D" id="3.30.40.10">
    <property type="entry name" value="Zinc/RING finger domain, C3HC4 (zinc finger)"/>
    <property type="match status" value="1"/>
</dbReference>
<dbReference type="OMA" id="EDTNEYF"/>
<dbReference type="InterPro" id="IPR016197">
    <property type="entry name" value="Chromo-like_dom_sf"/>
</dbReference>
<dbReference type="Pfam" id="PF00385">
    <property type="entry name" value="Chromo"/>
    <property type="match status" value="1"/>
</dbReference>
<dbReference type="Gene3D" id="2.40.50.40">
    <property type="match status" value="1"/>
</dbReference>
<dbReference type="Proteomes" id="UP000029665">
    <property type="component" value="Unassembled WGS sequence"/>
</dbReference>
<dbReference type="STRING" id="5643.A0A060S8C8"/>
<dbReference type="SUPFAM" id="SSF54160">
    <property type="entry name" value="Chromo domain-like"/>
    <property type="match status" value="1"/>
</dbReference>
<gene>
    <name evidence="3" type="ORF">BN946_scf184569.g39</name>
</gene>
<feature type="compositionally biased region" description="Low complexity" evidence="1">
    <location>
        <begin position="403"/>
        <end position="421"/>
    </location>
</feature>
<proteinExistence type="predicted"/>